<dbReference type="CDD" id="cd00082">
    <property type="entry name" value="HisKA"/>
    <property type="match status" value="1"/>
</dbReference>
<evidence type="ECO:0000256" key="4">
    <source>
        <dbReference type="ARBA" id="ARBA00022679"/>
    </source>
</evidence>
<keyword evidence="5" id="KW-0547">Nucleotide-binding</keyword>
<keyword evidence="7" id="KW-0067">ATP-binding</keyword>
<dbReference type="Pfam" id="PF02518">
    <property type="entry name" value="HATPase_c"/>
    <property type="match status" value="1"/>
</dbReference>
<keyword evidence="14" id="KW-0472">Membrane</keyword>
<dbReference type="RefSeq" id="WP_169146499.1">
    <property type="nucleotide sequence ID" value="NZ_JABBGA010000011.1"/>
</dbReference>
<dbReference type="PRINTS" id="PR00344">
    <property type="entry name" value="BCTRLSENSOR"/>
</dbReference>
<dbReference type="EC" id="2.7.13.3" evidence="2"/>
<dbReference type="AlphaFoldDB" id="A0A848G994"/>
<evidence type="ECO:0000256" key="14">
    <source>
        <dbReference type="SAM" id="Phobius"/>
    </source>
</evidence>
<evidence type="ECO:0000256" key="6">
    <source>
        <dbReference type="ARBA" id="ARBA00022777"/>
    </source>
</evidence>
<feature type="modified residue" description="4-aspartylphosphate" evidence="13">
    <location>
        <position position="663"/>
    </location>
</feature>
<dbReference type="PROSITE" id="PS50110">
    <property type="entry name" value="RESPONSE_REGULATORY"/>
    <property type="match status" value="1"/>
</dbReference>
<dbReference type="PANTHER" id="PTHR45339:SF1">
    <property type="entry name" value="HYBRID SIGNAL TRANSDUCTION HISTIDINE KINASE J"/>
    <property type="match status" value="1"/>
</dbReference>
<dbReference type="Pfam" id="PF00072">
    <property type="entry name" value="Response_reg"/>
    <property type="match status" value="1"/>
</dbReference>
<dbReference type="CDD" id="cd17546">
    <property type="entry name" value="REC_hyHK_CKI1_RcsC-like"/>
    <property type="match status" value="1"/>
</dbReference>
<evidence type="ECO:0000313" key="18">
    <source>
        <dbReference type="Proteomes" id="UP000580043"/>
    </source>
</evidence>
<dbReference type="SUPFAM" id="SSF52172">
    <property type="entry name" value="CheY-like"/>
    <property type="match status" value="1"/>
</dbReference>
<dbReference type="Gene3D" id="3.30.450.20">
    <property type="entry name" value="PAS domain"/>
    <property type="match status" value="1"/>
</dbReference>
<dbReference type="CDD" id="cd16922">
    <property type="entry name" value="HATPase_EvgS-ArcB-TorS-like"/>
    <property type="match status" value="1"/>
</dbReference>
<dbReference type="GO" id="GO:0000155">
    <property type="term" value="F:phosphorelay sensor kinase activity"/>
    <property type="evidence" value="ECO:0007669"/>
    <property type="project" value="InterPro"/>
</dbReference>
<keyword evidence="14" id="KW-1133">Transmembrane helix</keyword>
<evidence type="ECO:0000259" key="15">
    <source>
        <dbReference type="PROSITE" id="PS50109"/>
    </source>
</evidence>
<dbReference type="PROSITE" id="PS50109">
    <property type="entry name" value="HIS_KIN"/>
    <property type="match status" value="1"/>
</dbReference>
<accession>A0A848G994</accession>
<evidence type="ECO:0000259" key="16">
    <source>
        <dbReference type="PROSITE" id="PS50110"/>
    </source>
</evidence>
<comment type="catalytic activity">
    <reaction evidence="1">
        <text>ATP + protein L-histidine = ADP + protein N-phospho-L-histidine.</text>
        <dbReference type="EC" id="2.7.13.3"/>
    </reaction>
</comment>
<dbReference type="Gene3D" id="3.40.50.2300">
    <property type="match status" value="1"/>
</dbReference>
<dbReference type="FunFam" id="3.30.565.10:FF:000010">
    <property type="entry name" value="Sensor histidine kinase RcsC"/>
    <property type="match status" value="1"/>
</dbReference>
<keyword evidence="4" id="KW-0808">Transferase</keyword>
<dbReference type="SMART" id="SM00387">
    <property type="entry name" value="HATPase_c"/>
    <property type="match status" value="1"/>
</dbReference>
<dbReference type="InterPro" id="IPR003661">
    <property type="entry name" value="HisK_dim/P_dom"/>
</dbReference>
<proteinExistence type="predicted"/>
<protein>
    <recommendedName>
        <fullName evidence="11">Sensory/regulatory protein RpfC</fullName>
        <ecNumber evidence="2">2.7.13.3</ecNumber>
    </recommendedName>
    <alternativeName>
        <fullName evidence="12">Virulence sensor protein BvgS</fullName>
    </alternativeName>
</protein>
<dbReference type="EMBL" id="JABBGA010000011">
    <property type="protein sequence ID" value="NML26963.1"/>
    <property type="molecule type" value="Genomic_DNA"/>
</dbReference>
<dbReference type="InterPro" id="IPR036097">
    <property type="entry name" value="HisK_dim/P_sf"/>
</dbReference>
<dbReference type="SMART" id="SM00448">
    <property type="entry name" value="REC"/>
    <property type="match status" value="1"/>
</dbReference>
<reference evidence="17 18" key="1">
    <citation type="submission" date="2020-04" db="EMBL/GenBank/DDBJ databases">
        <title>Zoogloea sp. G-4-1-14 isolated from soil.</title>
        <authorList>
            <person name="Dahal R.H."/>
        </authorList>
    </citation>
    <scope>NUCLEOTIDE SEQUENCE [LARGE SCALE GENOMIC DNA]</scope>
    <source>
        <strain evidence="17 18">G-4-1-14</strain>
    </source>
</reference>
<evidence type="ECO:0000256" key="12">
    <source>
        <dbReference type="ARBA" id="ARBA00070152"/>
    </source>
</evidence>
<dbReference type="SUPFAM" id="SSF55874">
    <property type="entry name" value="ATPase domain of HSP90 chaperone/DNA topoisomerase II/histidine kinase"/>
    <property type="match status" value="1"/>
</dbReference>
<evidence type="ECO:0000256" key="9">
    <source>
        <dbReference type="ARBA" id="ARBA00058004"/>
    </source>
</evidence>
<organism evidence="17 18">
    <name type="scientific">Zoogloea dura</name>
    <dbReference type="NCBI Taxonomy" id="2728840"/>
    <lineage>
        <taxon>Bacteria</taxon>
        <taxon>Pseudomonadati</taxon>
        <taxon>Pseudomonadota</taxon>
        <taxon>Betaproteobacteria</taxon>
        <taxon>Rhodocyclales</taxon>
        <taxon>Zoogloeaceae</taxon>
        <taxon>Zoogloea</taxon>
    </lineage>
</organism>
<dbReference type="InterPro" id="IPR011006">
    <property type="entry name" value="CheY-like_superfamily"/>
</dbReference>
<dbReference type="InterPro" id="IPR003594">
    <property type="entry name" value="HATPase_dom"/>
</dbReference>
<dbReference type="GO" id="GO:0005524">
    <property type="term" value="F:ATP binding"/>
    <property type="evidence" value="ECO:0007669"/>
    <property type="project" value="UniProtKB-KW"/>
</dbReference>
<dbReference type="SMART" id="SM00388">
    <property type="entry name" value="HisKA"/>
    <property type="match status" value="1"/>
</dbReference>
<dbReference type="InterPro" id="IPR001789">
    <property type="entry name" value="Sig_transdc_resp-reg_receiver"/>
</dbReference>
<evidence type="ECO:0000256" key="11">
    <source>
        <dbReference type="ARBA" id="ARBA00068150"/>
    </source>
</evidence>
<evidence type="ECO:0000256" key="10">
    <source>
        <dbReference type="ARBA" id="ARBA00064003"/>
    </source>
</evidence>
<dbReference type="Gene3D" id="1.10.287.130">
    <property type="match status" value="1"/>
</dbReference>
<evidence type="ECO:0000256" key="2">
    <source>
        <dbReference type="ARBA" id="ARBA00012438"/>
    </source>
</evidence>
<sequence length="734" mass="80114">MRSRMPQITPFGFALAVAAAALMVVAIAAGILLDKERVLKEEWQSNRLYALGLAEHVARSIDSVELLLENVQEDLTAKAWWDWPDSRQGYQYLQTRLTVHLPQLRHLLIFDADGKQRHVSFAAEFKPIRVVDRPYWSQFPAGARKASFGPYVGRNTGRLTYAQIRRLEYPDGRFAGILMGAMEHGYFEAYCQSLLNYRSLIGALVNRSGEIIAHCRTLADGPAGVQKIQSLIPEPAITLAAEIRPEMPLEGNDYLLAVVPVAGYDDLRVVTAVRKDDALAGWRERVEQFLLLAVLGGGLLACAGVLIRRQFTSLTAMTRALESHGRGLEAQIRERTRELSVAKEKADASNVAKSAFLANMSHEIRTPLHGIIGMAQLIRRSGLSPEQEARLGTLETSADHLLKVIDAILDLSKIEAGKLDLEARPVSPRAVLEETVAMLGETARGKRVSLEWRAGPLPEPLLGDAGRLRQALINYANNAIKFTPPSGHIVLAVHLIEESVVDALLCFEVSDTGIGIEAEVLPRLFTSFEQADTSTTRKYGGSGLGLAITRRLAELMGGRAGGRSTPGQGSTFWFSARLAKPAQGMPEGQEAPSRAGEPAASPVDCLRSRHAGTPVLVAEDNLVNREVARALLEDVGFQVDFAEDGVQALAMVMGGRYALVLMDMQMPNMDGLEATRRIRQTHPAASLPIIAMTANAFGEDRAQCLAAGMDDFITKPVDTQALYATLLRWLERGG</sequence>
<evidence type="ECO:0000256" key="3">
    <source>
        <dbReference type="ARBA" id="ARBA00022553"/>
    </source>
</evidence>
<dbReference type="CDD" id="cd12914">
    <property type="entry name" value="PDC1_DGC_like"/>
    <property type="match status" value="1"/>
</dbReference>
<keyword evidence="6" id="KW-0418">Kinase</keyword>
<dbReference type="InterPro" id="IPR036890">
    <property type="entry name" value="HATPase_C_sf"/>
</dbReference>
<dbReference type="InterPro" id="IPR004358">
    <property type="entry name" value="Sig_transdc_His_kin-like_C"/>
</dbReference>
<dbReference type="PANTHER" id="PTHR45339">
    <property type="entry name" value="HYBRID SIGNAL TRANSDUCTION HISTIDINE KINASE J"/>
    <property type="match status" value="1"/>
</dbReference>
<dbReference type="Gene3D" id="3.30.565.10">
    <property type="entry name" value="Histidine kinase-like ATPase, C-terminal domain"/>
    <property type="match status" value="1"/>
</dbReference>
<keyword evidence="14" id="KW-0812">Transmembrane</keyword>
<comment type="caution">
    <text evidence="17">The sequence shown here is derived from an EMBL/GenBank/DDBJ whole genome shotgun (WGS) entry which is preliminary data.</text>
</comment>
<comment type="function">
    <text evidence="9">Member of the two-component regulatory system BvgS/BvgA. Phosphorylates BvgA via a four-step phosphorelay in response to environmental signals.</text>
</comment>
<gene>
    <name evidence="17" type="ORF">HHL15_14510</name>
</gene>
<keyword evidence="3 13" id="KW-0597">Phosphoprotein</keyword>
<evidence type="ECO:0000256" key="13">
    <source>
        <dbReference type="PROSITE-ProRule" id="PRU00169"/>
    </source>
</evidence>
<feature type="domain" description="Response regulatory" evidence="16">
    <location>
        <begin position="614"/>
        <end position="730"/>
    </location>
</feature>
<keyword evidence="18" id="KW-1185">Reference proteome</keyword>
<dbReference type="FunFam" id="1.10.287.130:FF:000002">
    <property type="entry name" value="Two-component osmosensing histidine kinase"/>
    <property type="match status" value="1"/>
</dbReference>
<feature type="domain" description="Histidine kinase" evidence="15">
    <location>
        <begin position="359"/>
        <end position="580"/>
    </location>
</feature>
<evidence type="ECO:0000313" key="17">
    <source>
        <dbReference type="EMBL" id="NML26963.1"/>
    </source>
</evidence>
<dbReference type="Proteomes" id="UP000580043">
    <property type="component" value="Unassembled WGS sequence"/>
</dbReference>
<evidence type="ECO:0000256" key="8">
    <source>
        <dbReference type="ARBA" id="ARBA00023012"/>
    </source>
</evidence>
<evidence type="ECO:0000256" key="5">
    <source>
        <dbReference type="ARBA" id="ARBA00022741"/>
    </source>
</evidence>
<evidence type="ECO:0000256" key="7">
    <source>
        <dbReference type="ARBA" id="ARBA00022840"/>
    </source>
</evidence>
<dbReference type="InterPro" id="IPR005467">
    <property type="entry name" value="His_kinase_dom"/>
</dbReference>
<name>A0A848G994_9RHOO</name>
<dbReference type="SUPFAM" id="SSF47384">
    <property type="entry name" value="Homodimeric domain of signal transducing histidine kinase"/>
    <property type="match status" value="1"/>
</dbReference>
<feature type="transmembrane region" description="Helical" evidence="14">
    <location>
        <begin position="12"/>
        <end position="33"/>
    </location>
</feature>
<comment type="subunit">
    <text evidence="10">At low DSF concentrations, interacts with RpfF.</text>
</comment>
<feature type="transmembrane region" description="Helical" evidence="14">
    <location>
        <begin position="289"/>
        <end position="307"/>
    </location>
</feature>
<dbReference type="Pfam" id="PF00512">
    <property type="entry name" value="HisKA"/>
    <property type="match status" value="1"/>
</dbReference>
<keyword evidence="8" id="KW-0902">Two-component regulatory system</keyword>
<evidence type="ECO:0000256" key="1">
    <source>
        <dbReference type="ARBA" id="ARBA00000085"/>
    </source>
</evidence>